<accession>A0A060SXS9</accession>
<comment type="caution">
    <text evidence="1">The sequence shown here is derived from an EMBL/GenBank/DDBJ whole genome shotgun (WGS) entry which is preliminary data.</text>
</comment>
<organism evidence="1 2">
    <name type="scientific">Pycnoporus cinnabarinus</name>
    <name type="common">Cinnabar-red polypore</name>
    <name type="synonym">Trametes cinnabarina</name>
    <dbReference type="NCBI Taxonomy" id="5643"/>
    <lineage>
        <taxon>Eukaryota</taxon>
        <taxon>Fungi</taxon>
        <taxon>Dikarya</taxon>
        <taxon>Basidiomycota</taxon>
        <taxon>Agaricomycotina</taxon>
        <taxon>Agaricomycetes</taxon>
        <taxon>Polyporales</taxon>
        <taxon>Polyporaceae</taxon>
        <taxon>Trametes</taxon>
    </lineage>
</organism>
<keyword evidence="2" id="KW-1185">Reference proteome</keyword>
<evidence type="ECO:0000313" key="1">
    <source>
        <dbReference type="EMBL" id="CDO77064.1"/>
    </source>
</evidence>
<evidence type="ECO:0008006" key="3">
    <source>
        <dbReference type="Google" id="ProtNLM"/>
    </source>
</evidence>
<dbReference type="Proteomes" id="UP000029665">
    <property type="component" value="Unassembled WGS sequence"/>
</dbReference>
<sequence>MPSLLPQQVVDRIIDAIEDRGTLRSCTLVGRQWLAASRFNLLYDVYISSRSSFETFVQVRDAPHIASAYVNVHSLRLVEDEQRPWLHLFPLTFSPILFPHAFFLAFSRFTWDEHPPTPHFYDACTQFTSVTTLDISQGLFEDFTDFCRLILAFKNLRRVFVENVGWHASPRGSDWANQSTELRLQLFWMTPVSVDAVGPASDWLLSSGSVETLTDLQIGGSRLEHFQVSVKAWSSDVSLDLSFNTSLRSLHVRDIDAFTREYLPPFMKRLSARNLSDLTFHLSIHGLGQMNCLRALCTHIVAILSRDDFPALQVLTVWIREAPPVEEISLADLVREVRSWMTIMDGRVFLRVSPWYTLVK</sequence>
<dbReference type="STRING" id="5643.A0A060SXS9"/>
<dbReference type="EMBL" id="CCBP010000439">
    <property type="protein sequence ID" value="CDO77064.1"/>
    <property type="molecule type" value="Genomic_DNA"/>
</dbReference>
<protein>
    <recommendedName>
        <fullName evidence="3">F-box domain-containing protein</fullName>
    </recommendedName>
</protein>
<dbReference type="AlphaFoldDB" id="A0A060SXS9"/>
<dbReference type="OMA" id="RIFSHVN"/>
<name>A0A060SXS9_PYCCI</name>
<gene>
    <name evidence="1" type="ORF">BN946_scf184473.g8</name>
</gene>
<proteinExistence type="predicted"/>
<dbReference type="OrthoDB" id="2793270at2759"/>
<reference evidence="1" key="1">
    <citation type="submission" date="2014-01" db="EMBL/GenBank/DDBJ databases">
        <title>The genome of the white-rot fungus Pycnoporus cinnabarinus: a basidiomycete model with a versatile arsenal for lignocellulosic biomass breakdown.</title>
        <authorList>
            <person name="Levasseur A."/>
            <person name="Lomascolo A."/>
            <person name="Ruiz-Duenas F.J."/>
            <person name="Uzan E."/>
            <person name="Piumi F."/>
            <person name="Kues U."/>
            <person name="Ram A.F.J."/>
            <person name="Murat C."/>
            <person name="Haon M."/>
            <person name="Benoit I."/>
            <person name="Arfi Y."/>
            <person name="Chevret D."/>
            <person name="Drula E."/>
            <person name="Kwon M.J."/>
            <person name="Gouret P."/>
            <person name="Lesage-Meessen L."/>
            <person name="Lombard V."/>
            <person name="Mariette J."/>
            <person name="Noirot C."/>
            <person name="Park J."/>
            <person name="Patyshakuliyeva A."/>
            <person name="Wieneger R.A.B."/>
            <person name="Wosten H.A.B."/>
            <person name="Martin F."/>
            <person name="Coutinho P.M."/>
            <person name="de Vries R."/>
            <person name="Martinez A.T."/>
            <person name="Klopp C."/>
            <person name="Pontarotti P."/>
            <person name="Henrissat B."/>
            <person name="Record E."/>
        </authorList>
    </citation>
    <scope>NUCLEOTIDE SEQUENCE [LARGE SCALE GENOMIC DNA]</scope>
    <source>
        <strain evidence="1">BRFM137</strain>
    </source>
</reference>
<dbReference type="HOGENOM" id="CLU_769739_0_0_1"/>
<evidence type="ECO:0000313" key="2">
    <source>
        <dbReference type="Proteomes" id="UP000029665"/>
    </source>
</evidence>